<feature type="transmembrane region" description="Helical" evidence="1">
    <location>
        <begin position="52"/>
        <end position="74"/>
    </location>
</feature>
<dbReference type="eggNOG" id="ENOG5034AG5">
    <property type="taxonomic scope" value="Bacteria"/>
</dbReference>
<dbReference type="OrthoDB" id="5397897at2"/>
<organism evidence="2 3">
    <name type="scientific">Pelobacter propionicus (strain DSM 2379 / NBRC 103807 / OttBd1)</name>
    <dbReference type="NCBI Taxonomy" id="338966"/>
    <lineage>
        <taxon>Bacteria</taxon>
        <taxon>Pseudomonadati</taxon>
        <taxon>Thermodesulfobacteriota</taxon>
        <taxon>Desulfuromonadia</taxon>
        <taxon>Desulfuromonadales</taxon>
        <taxon>Desulfuromonadaceae</taxon>
        <taxon>Pelobacter</taxon>
    </lineage>
</organism>
<evidence type="ECO:0000313" key="3">
    <source>
        <dbReference type="Proteomes" id="UP000006732"/>
    </source>
</evidence>
<keyword evidence="3" id="KW-1185">Reference proteome</keyword>
<keyword evidence="1" id="KW-0472">Membrane</keyword>
<feature type="transmembrane region" description="Helical" evidence="1">
    <location>
        <begin position="81"/>
        <end position="100"/>
    </location>
</feature>
<dbReference type="EMBL" id="CP000482">
    <property type="protein sequence ID" value="ABK98819.1"/>
    <property type="molecule type" value="Genomic_DNA"/>
</dbReference>
<dbReference type="Proteomes" id="UP000006732">
    <property type="component" value="Chromosome"/>
</dbReference>
<evidence type="ECO:0000256" key="1">
    <source>
        <dbReference type="SAM" id="Phobius"/>
    </source>
</evidence>
<gene>
    <name evidence="2" type="ordered locus">Ppro_1198</name>
</gene>
<keyword evidence="1" id="KW-1133">Transmembrane helix</keyword>
<evidence type="ECO:0008006" key="4">
    <source>
        <dbReference type="Google" id="ProtNLM"/>
    </source>
</evidence>
<evidence type="ECO:0000313" key="2">
    <source>
        <dbReference type="EMBL" id="ABK98819.1"/>
    </source>
</evidence>
<dbReference type="Pfam" id="PF07843">
    <property type="entry name" value="DUF1634"/>
    <property type="match status" value="1"/>
</dbReference>
<dbReference type="AlphaFoldDB" id="A1AN99"/>
<feature type="transmembrane region" description="Helical" evidence="1">
    <location>
        <begin position="21"/>
        <end position="46"/>
    </location>
</feature>
<dbReference type="InterPro" id="IPR012861">
    <property type="entry name" value="DUF1634"/>
</dbReference>
<reference evidence="2 3" key="1">
    <citation type="submission" date="2006-10" db="EMBL/GenBank/DDBJ databases">
        <title>Complete sequence of chromosome of Pelobacter propionicus DSM 2379.</title>
        <authorList>
            <consortium name="US DOE Joint Genome Institute"/>
            <person name="Copeland A."/>
            <person name="Lucas S."/>
            <person name="Lapidus A."/>
            <person name="Barry K."/>
            <person name="Detter J.C."/>
            <person name="Glavina del Rio T."/>
            <person name="Hammon N."/>
            <person name="Israni S."/>
            <person name="Dalin E."/>
            <person name="Tice H."/>
            <person name="Pitluck S."/>
            <person name="Saunders E."/>
            <person name="Brettin T."/>
            <person name="Bruce D."/>
            <person name="Han C."/>
            <person name="Tapia R."/>
            <person name="Schmutz J."/>
            <person name="Larimer F."/>
            <person name="Land M."/>
            <person name="Hauser L."/>
            <person name="Kyrpides N."/>
            <person name="Kim E."/>
            <person name="Lovley D."/>
            <person name="Richardson P."/>
        </authorList>
    </citation>
    <scope>NUCLEOTIDE SEQUENCE [LARGE SCALE GENOMIC DNA]</scope>
    <source>
        <strain evidence="3">DSM 2379 / NBRC 103807 / OttBd1</strain>
    </source>
</reference>
<dbReference type="STRING" id="338966.Ppro_1198"/>
<keyword evidence="1" id="KW-0812">Transmembrane</keyword>
<sequence length="103" mass="10824">MMAAGRNEKTTGEPIEIVLARLLRIGTVIAAALLATGIGAMLLAGANWAPRLITAGLVVLLGTPVMRVLVAGLVFVRQRDWLFSLFCLIVLCSLAAGIILGRV</sequence>
<dbReference type="HOGENOM" id="CLU_140339_3_0_7"/>
<name>A1AN99_PELPD</name>
<proteinExistence type="predicted"/>
<accession>A1AN99</accession>
<dbReference type="RefSeq" id="WP_011735121.1">
    <property type="nucleotide sequence ID" value="NC_008609.1"/>
</dbReference>
<dbReference type="KEGG" id="ppd:Ppro_1198"/>
<protein>
    <recommendedName>
        <fullName evidence="4">DUF1634 domain-containing protein</fullName>
    </recommendedName>
</protein>